<sequence>MASIPPTSTPEEAEAEALRSALFQVGRLGYTNVLFCGDASNLYHNIAALESNESLPKGTTTNNDLASYIQDIKNLAKTYISSQFCKIPRTLNNVADKLAKIARSKKMTYVISWTDVS</sequence>
<dbReference type="GO" id="GO:0003676">
    <property type="term" value="F:nucleic acid binding"/>
    <property type="evidence" value="ECO:0007669"/>
    <property type="project" value="InterPro"/>
</dbReference>
<evidence type="ECO:0000313" key="2">
    <source>
        <dbReference type="EMBL" id="CAA0332870.1"/>
    </source>
</evidence>
<proteinExistence type="predicted"/>
<reference evidence="2 3" key="1">
    <citation type="submission" date="2019-12" db="EMBL/GenBank/DDBJ databases">
        <authorList>
            <person name="Jiao W.-B."/>
            <person name="Schneeberger K."/>
        </authorList>
    </citation>
    <scope>NUCLEOTIDE SEQUENCE [LARGE SCALE GENOMIC DNA]</scope>
    <source>
        <strain evidence="3">cv. C24</strain>
    </source>
</reference>
<evidence type="ECO:0000313" key="3">
    <source>
        <dbReference type="Proteomes" id="UP000434276"/>
    </source>
</evidence>
<dbReference type="InterPro" id="IPR036397">
    <property type="entry name" value="RNaseH_sf"/>
</dbReference>
<dbReference type="ExpressionAtlas" id="A0A5S9WU11">
    <property type="expression patterns" value="baseline and differential"/>
</dbReference>
<dbReference type="GO" id="GO:0004523">
    <property type="term" value="F:RNA-DNA hybrid ribonuclease activity"/>
    <property type="evidence" value="ECO:0007669"/>
    <property type="project" value="InterPro"/>
</dbReference>
<dbReference type="Proteomes" id="UP000434276">
    <property type="component" value="Unassembled WGS sequence"/>
</dbReference>
<feature type="domain" description="RNase H type-1" evidence="1">
    <location>
        <begin position="4"/>
        <end position="101"/>
    </location>
</feature>
<dbReference type="AlphaFoldDB" id="A0A5S9WU11"/>
<accession>A0A5S9WU11</accession>
<dbReference type="Pfam" id="PF13456">
    <property type="entry name" value="RVT_3"/>
    <property type="match status" value="1"/>
</dbReference>
<dbReference type="InterPro" id="IPR012337">
    <property type="entry name" value="RNaseH-like_sf"/>
</dbReference>
<dbReference type="InterPro" id="IPR002156">
    <property type="entry name" value="RNaseH_domain"/>
</dbReference>
<dbReference type="Gene3D" id="3.30.420.10">
    <property type="entry name" value="Ribonuclease H-like superfamily/Ribonuclease H"/>
    <property type="match status" value="1"/>
</dbReference>
<evidence type="ECO:0000259" key="1">
    <source>
        <dbReference type="Pfam" id="PF13456"/>
    </source>
</evidence>
<protein>
    <recommendedName>
        <fullName evidence="1">RNase H type-1 domain-containing protein</fullName>
    </recommendedName>
</protein>
<dbReference type="PANTHER" id="PTHR34146">
    <property type="entry name" value="POLYNUCLEOTIDYL TRANSFERASE, RIBONUCLEASE H-LIKE SUPERFAMILY PROTEIN-RELATED"/>
    <property type="match status" value="1"/>
</dbReference>
<dbReference type="InterPro" id="IPR044730">
    <property type="entry name" value="RNase_H-like_dom_plant"/>
</dbReference>
<gene>
    <name evidence="2" type="ORF">C24_LOCUS6268</name>
</gene>
<name>A0A5S9WU11_ARATH</name>
<dbReference type="CDD" id="cd06222">
    <property type="entry name" value="RNase_H_like"/>
    <property type="match status" value="1"/>
</dbReference>
<dbReference type="OrthoDB" id="1110485at2759"/>
<dbReference type="PANTHER" id="PTHR34146:SF3">
    <property type="entry name" value="POLYNUCLEOTIDYL TRANSFERASE, RIBONUCLEASE H-LIKE SUPERFAMILY PROTEIN"/>
    <property type="match status" value="1"/>
</dbReference>
<organism evidence="2 3">
    <name type="scientific">Arabidopsis thaliana</name>
    <name type="common">Mouse-ear cress</name>
    <dbReference type="NCBI Taxonomy" id="3702"/>
    <lineage>
        <taxon>Eukaryota</taxon>
        <taxon>Viridiplantae</taxon>
        <taxon>Streptophyta</taxon>
        <taxon>Embryophyta</taxon>
        <taxon>Tracheophyta</taxon>
        <taxon>Spermatophyta</taxon>
        <taxon>Magnoliopsida</taxon>
        <taxon>eudicotyledons</taxon>
        <taxon>Gunneridae</taxon>
        <taxon>Pentapetalae</taxon>
        <taxon>rosids</taxon>
        <taxon>malvids</taxon>
        <taxon>Brassicales</taxon>
        <taxon>Brassicaceae</taxon>
        <taxon>Camelineae</taxon>
        <taxon>Arabidopsis</taxon>
    </lineage>
</organism>
<dbReference type="SUPFAM" id="SSF53098">
    <property type="entry name" value="Ribonuclease H-like"/>
    <property type="match status" value="1"/>
</dbReference>
<dbReference type="EMBL" id="CACSHJ010000087">
    <property type="protein sequence ID" value="CAA0332870.1"/>
    <property type="molecule type" value="Genomic_DNA"/>
</dbReference>